<keyword evidence="3" id="KW-1185">Reference proteome</keyword>
<reference evidence="2 3" key="1">
    <citation type="submission" date="2020-02" db="EMBL/GenBank/DDBJ databases">
        <title>complete genome sequence of Rhodobacteraceae bacterium.</title>
        <authorList>
            <person name="Park J."/>
            <person name="Kim Y.-S."/>
            <person name="Kim K.-H."/>
        </authorList>
    </citation>
    <scope>NUCLEOTIDE SEQUENCE [LARGE SCALE GENOMIC DNA]</scope>
    <source>
        <strain evidence="2 3">RR4-56</strain>
    </source>
</reference>
<accession>A0A7L5BVT7</accession>
<gene>
    <name evidence="2" type="ORF">G5B40_08645</name>
</gene>
<evidence type="ECO:0000313" key="3">
    <source>
        <dbReference type="Proteomes" id="UP000503336"/>
    </source>
</evidence>
<feature type="compositionally biased region" description="Basic residues" evidence="1">
    <location>
        <begin position="1"/>
        <end position="14"/>
    </location>
</feature>
<organism evidence="2 3">
    <name type="scientific">Pikeienuella piscinae</name>
    <dbReference type="NCBI Taxonomy" id="2748098"/>
    <lineage>
        <taxon>Bacteria</taxon>
        <taxon>Pseudomonadati</taxon>
        <taxon>Pseudomonadota</taxon>
        <taxon>Alphaproteobacteria</taxon>
        <taxon>Rhodobacterales</taxon>
        <taxon>Paracoccaceae</taxon>
        <taxon>Pikeienuella</taxon>
    </lineage>
</organism>
<name>A0A7L5BVT7_9RHOB</name>
<dbReference type="AlphaFoldDB" id="A0A7L5BVT7"/>
<dbReference type="Proteomes" id="UP000503336">
    <property type="component" value="Chromosome"/>
</dbReference>
<evidence type="ECO:0000313" key="2">
    <source>
        <dbReference type="EMBL" id="QIE55521.1"/>
    </source>
</evidence>
<feature type="region of interest" description="Disordered" evidence="1">
    <location>
        <begin position="1"/>
        <end position="22"/>
    </location>
</feature>
<protein>
    <submittedName>
        <fullName evidence="2">Uncharacterized protein</fullName>
    </submittedName>
</protein>
<dbReference type="KEGG" id="hdh:G5B40_08645"/>
<sequence>MRRLTQPTRRRPARLRTPSHTESGKDMTLLQFAAFFCAALAVLTLI</sequence>
<evidence type="ECO:0000256" key="1">
    <source>
        <dbReference type="SAM" id="MobiDB-lite"/>
    </source>
</evidence>
<dbReference type="RefSeq" id="WP_165097549.1">
    <property type="nucleotide sequence ID" value="NZ_CP049056.1"/>
</dbReference>
<proteinExistence type="predicted"/>
<dbReference type="EMBL" id="CP049056">
    <property type="protein sequence ID" value="QIE55521.1"/>
    <property type="molecule type" value="Genomic_DNA"/>
</dbReference>